<keyword evidence="6 9" id="KW-1133">Transmembrane helix</keyword>
<evidence type="ECO:0000256" key="4">
    <source>
        <dbReference type="ARBA" id="ARBA00022519"/>
    </source>
</evidence>
<evidence type="ECO:0000256" key="3">
    <source>
        <dbReference type="ARBA" id="ARBA00022475"/>
    </source>
</evidence>
<evidence type="ECO:0000256" key="6">
    <source>
        <dbReference type="ARBA" id="ARBA00022989"/>
    </source>
</evidence>
<evidence type="ECO:0000313" key="11">
    <source>
        <dbReference type="Proteomes" id="UP000199208"/>
    </source>
</evidence>
<dbReference type="PANTHER" id="PTHR30574:SF1">
    <property type="entry name" value="SULPHUR TRANSPORT DOMAIN-CONTAINING PROTEIN"/>
    <property type="match status" value="1"/>
</dbReference>
<evidence type="ECO:0000256" key="8">
    <source>
        <dbReference type="ARBA" id="ARBA00035655"/>
    </source>
</evidence>
<reference evidence="10 11" key="1">
    <citation type="submission" date="2016-10" db="EMBL/GenBank/DDBJ databases">
        <authorList>
            <person name="de Groot N.N."/>
        </authorList>
    </citation>
    <scope>NUCLEOTIDE SEQUENCE [LARGE SCALE GENOMIC DNA]</scope>
    <source>
        <strain evidence="10 11">DSM 2784</strain>
    </source>
</reference>
<keyword evidence="11" id="KW-1185">Reference proteome</keyword>
<keyword evidence="5 9" id="KW-0812">Transmembrane</keyword>
<accession>A0A1G5RZW6</accession>
<dbReference type="PANTHER" id="PTHR30574">
    <property type="entry name" value="INNER MEMBRANE PROTEIN YEDE"/>
    <property type="match status" value="1"/>
</dbReference>
<feature type="transmembrane region" description="Helical" evidence="9">
    <location>
        <begin position="95"/>
        <end position="113"/>
    </location>
</feature>
<sequence length="185" mass="20001">MEGSKKFFDSITKTEFYQMWFKNAYSYVTGAVLLSVLQIVTLATTGEPWGVSGVMANWGAWIYEAFGGSVDKWYYFGSQGAQNTLANGILNDPGSYRNIGIIVGALVATLFASQFKIKKIKNKKQIVAATLGGLLMGYGARLSFGCNIGALYGGIASLSLSGWVFAVFMFLGAVIGSKLLVKFFM</sequence>
<proteinExistence type="inferred from homology"/>
<evidence type="ECO:0000256" key="7">
    <source>
        <dbReference type="ARBA" id="ARBA00023136"/>
    </source>
</evidence>
<evidence type="ECO:0000256" key="5">
    <source>
        <dbReference type="ARBA" id="ARBA00022692"/>
    </source>
</evidence>
<organism evidence="10 11">
    <name type="scientific">Acidaminobacter hydrogenoformans DSM 2784</name>
    <dbReference type="NCBI Taxonomy" id="1120920"/>
    <lineage>
        <taxon>Bacteria</taxon>
        <taxon>Bacillati</taxon>
        <taxon>Bacillota</taxon>
        <taxon>Clostridia</taxon>
        <taxon>Peptostreptococcales</taxon>
        <taxon>Acidaminobacteraceae</taxon>
        <taxon>Acidaminobacter</taxon>
    </lineage>
</organism>
<gene>
    <name evidence="10" type="ORF">SAMN03080599_01738</name>
</gene>
<evidence type="ECO:0000256" key="2">
    <source>
        <dbReference type="ARBA" id="ARBA00022448"/>
    </source>
</evidence>
<feature type="transmembrane region" description="Helical" evidence="9">
    <location>
        <begin position="125"/>
        <end position="144"/>
    </location>
</feature>
<keyword evidence="3" id="KW-1003">Cell membrane</keyword>
<keyword evidence="7 9" id="KW-0472">Membrane</keyword>
<dbReference type="STRING" id="1120920.SAMN03080599_01738"/>
<evidence type="ECO:0000256" key="9">
    <source>
        <dbReference type="SAM" id="Phobius"/>
    </source>
</evidence>
<feature type="transmembrane region" description="Helical" evidence="9">
    <location>
        <begin position="150"/>
        <end position="175"/>
    </location>
</feature>
<dbReference type="RefSeq" id="WP_242870849.1">
    <property type="nucleotide sequence ID" value="NZ_FMWL01000007.1"/>
</dbReference>
<evidence type="ECO:0000256" key="1">
    <source>
        <dbReference type="ARBA" id="ARBA00004429"/>
    </source>
</evidence>
<keyword evidence="2" id="KW-0813">Transport</keyword>
<comment type="similarity">
    <text evidence="8">Belongs to the TsuA/YedE (TC 9.B.102) family.</text>
</comment>
<dbReference type="Pfam" id="PF04143">
    <property type="entry name" value="Sulf_transp"/>
    <property type="match status" value="1"/>
</dbReference>
<dbReference type="AlphaFoldDB" id="A0A1G5RZW6"/>
<keyword evidence="4" id="KW-0997">Cell inner membrane</keyword>
<comment type="subcellular location">
    <subcellularLocation>
        <location evidence="1">Cell inner membrane</location>
        <topology evidence="1">Multi-pass membrane protein</topology>
    </subcellularLocation>
</comment>
<feature type="transmembrane region" description="Helical" evidence="9">
    <location>
        <begin position="24"/>
        <end position="45"/>
    </location>
</feature>
<dbReference type="Proteomes" id="UP000199208">
    <property type="component" value="Unassembled WGS sequence"/>
</dbReference>
<dbReference type="InterPro" id="IPR007272">
    <property type="entry name" value="Sulf_transp_TsuA/YedE"/>
</dbReference>
<protein>
    <submittedName>
        <fullName evidence="10">Uncharacterized protein</fullName>
    </submittedName>
</protein>
<evidence type="ECO:0000313" key="10">
    <source>
        <dbReference type="EMBL" id="SCZ79408.1"/>
    </source>
</evidence>
<name>A0A1G5RZW6_9FIRM</name>
<dbReference type="EMBL" id="FMWL01000007">
    <property type="protein sequence ID" value="SCZ79408.1"/>
    <property type="molecule type" value="Genomic_DNA"/>
</dbReference>
<dbReference type="GO" id="GO:0005886">
    <property type="term" value="C:plasma membrane"/>
    <property type="evidence" value="ECO:0007669"/>
    <property type="project" value="UniProtKB-SubCell"/>
</dbReference>